<dbReference type="Pfam" id="PF02597">
    <property type="entry name" value="ThiS"/>
    <property type="match status" value="1"/>
</dbReference>
<evidence type="ECO:0008006" key="2">
    <source>
        <dbReference type="Google" id="ProtNLM"/>
    </source>
</evidence>
<name>A0A0F8XN86_9ZZZZ</name>
<reference evidence="1" key="1">
    <citation type="journal article" date="2015" name="Nature">
        <title>Complex archaea that bridge the gap between prokaryotes and eukaryotes.</title>
        <authorList>
            <person name="Spang A."/>
            <person name="Saw J.H."/>
            <person name="Jorgensen S.L."/>
            <person name="Zaremba-Niedzwiedzka K."/>
            <person name="Martijn J."/>
            <person name="Lind A.E."/>
            <person name="van Eijk R."/>
            <person name="Schleper C."/>
            <person name="Guy L."/>
            <person name="Ettema T.J."/>
        </authorList>
    </citation>
    <scope>NUCLEOTIDE SEQUENCE</scope>
</reference>
<sequence length="88" mass="9386">MKVYVKLYADLVHQLREAVSATKNETISAGVPFEAELTEKSTVADLLAYLNLAKKEAVIVFINGRTRSPDHELAAGDSAGIFPPIGGG</sequence>
<dbReference type="Gene3D" id="3.10.20.30">
    <property type="match status" value="1"/>
</dbReference>
<organism evidence="1">
    <name type="scientific">marine sediment metagenome</name>
    <dbReference type="NCBI Taxonomy" id="412755"/>
    <lineage>
        <taxon>unclassified sequences</taxon>
        <taxon>metagenomes</taxon>
        <taxon>ecological metagenomes</taxon>
    </lineage>
</organism>
<dbReference type="SUPFAM" id="SSF54285">
    <property type="entry name" value="MoaD/ThiS"/>
    <property type="match status" value="1"/>
</dbReference>
<comment type="caution">
    <text evidence="1">The sequence shown here is derived from an EMBL/GenBank/DDBJ whole genome shotgun (WGS) entry which is preliminary data.</text>
</comment>
<dbReference type="EMBL" id="LAZR01058170">
    <property type="protein sequence ID" value="KKK70487.1"/>
    <property type="molecule type" value="Genomic_DNA"/>
</dbReference>
<dbReference type="InterPro" id="IPR012675">
    <property type="entry name" value="Beta-grasp_dom_sf"/>
</dbReference>
<protein>
    <recommendedName>
        <fullName evidence="2">Ubiquitin Mut7-C domain-containing protein</fullName>
    </recommendedName>
</protein>
<gene>
    <name evidence="1" type="ORF">LCGC14_2923510</name>
</gene>
<evidence type="ECO:0000313" key="1">
    <source>
        <dbReference type="EMBL" id="KKK70487.1"/>
    </source>
</evidence>
<accession>A0A0F8XN86</accession>
<dbReference type="InterPro" id="IPR003749">
    <property type="entry name" value="ThiS/MoaD-like"/>
</dbReference>
<dbReference type="AlphaFoldDB" id="A0A0F8XN86"/>
<proteinExistence type="predicted"/>
<dbReference type="InterPro" id="IPR016155">
    <property type="entry name" value="Mopterin_synth/thiamin_S_b"/>
</dbReference>